<dbReference type="Pfam" id="PF00787">
    <property type="entry name" value="PX"/>
    <property type="match status" value="1"/>
</dbReference>
<dbReference type="InterPro" id="IPR001683">
    <property type="entry name" value="PX_dom"/>
</dbReference>
<evidence type="ECO:0000313" key="3">
    <source>
        <dbReference type="EMBL" id="KAF7279669.1"/>
    </source>
</evidence>
<evidence type="ECO:0000259" key="1">
    <source>
        <dbReference type="PROSITE" id="PS50011"/>
    </source>
</evidence>
<sequence>MSLKDTKWKSWIRVFDIPDVSKHPRGFTIYKIISILYPETCPDAVTKITVWKRFNDIKCLQKEVKVLQKKLNIKDSIPSLPKSVIFKRFEDETINNRKKAILTFLEYIGKHSALFTSAIVVKFFETSHTPVELLSGNINTIRAKLNLPEETDFSVNSDDDKISDTDSFTSSNLGSVIQSLDQVPEAAPKFNTNLRKLNSMTSIDSHSSKTSEFSSILNAENSLLLLDGQYQNFNSSILDETIQYLVDASVHINLAIELESEKKYEEAFSAYKTAVEILINGGQSDSVYERKRMVKYKTEKYLIRAEKIYNMYLAPEVRDLMSSKKAEVDKPNIIKGPLFNLYKYKVIKIISPSGMLVLHSENQQIYYIKVIHKSVQFLNDHLILPEDVPYMMKLVNHYNSDYALFLVLEYCSGVKLMDYVKNESVSSEVTYNQHLLQNIQDQSDNESEISFSELLNEYAMTRDKGDVTTPDKVDSDSDSFVKVDHSDVSTKINLPNIFDEEIEKIDEPVMCSIKNADVEQSTVLTKRQLDKISNIDLDEGTEYNKVISELQIVRWGSQLLIALEKLHSIGVVCRDLCMDNLLIDENKNLILTYMCNVKELCDLYTKGINFDLAPEVYGFEEVTVAADWWSFGAILYELLVGLPLRKVHTNGISNYTHIKIPKYVSPEAKSLLRQLLIYEPRDRIGTGVNGIHHLKSHPFFRPVAWDSL</sequence>
<dbReference type="SUPFAM" id="SSF64268">
    <property type="entry name" value="PX domain"/>
    <property type="match status" value="1"/>
</dbReference>
<evidence type="ECO:0008006" key="5">
    <source>
        <dbReference type="Google" id="ProtNLM"/>
    </source>
</evidence>
<comment type="caution">
    <text evidence="3">The sequence shown here is derived from an EMBL/GenBank/DDBJ whole genome shotgun (WGS) entry which is preliminary data.</text>
</comment>
<dbReference type="SMART" id="SM00220">
    <property type="entry name" value="S_TKc"/>
    <property type="match status" value="1"/>
</dbReference>
<feature type="domain" description="Protein kinase" evidence="1">
    <location>
        <begin position="273"/>
        <end position="700"/>
    </location>
</feature>
<evidence type="ECO:0000313" key="4">
    <source>
        <dbReference type="Proteomes" id="UP000625711"/>
    </source>
</evidence>
<dbReference type="Pfam" id="PF00069">
    <property type="entry name" value="Pkinase"/>
    <property type="match status" value="1"/>
</dbReference>
<dbReference type="InterPro" id="IPR051866">
    <property type="entry name" value="Intracell_Sig-Traffick_Protein"/>
</dbReference>
<dbReference type="Gene3D" id="3.30.1520.10">
    <property type="entry name" value="Phox-like domain"/>
    <property type="match status" value="1"/>
</dbReference>
<dbReference type="PANTHER" id="PTHR15508">
    <property type="entry name" value="RIBOSOMAL PROTEIN S6 KINASE"/>
    <property type="match status" value="1"/>
</dbReference>
<dbReference type="GO" id="GO:0004672">
    <property type="term" value="F:protein kinase activity"/>
    <property type="evidence" value="ECO:0007669"/>
    <property type="project" value="InterPro"/>
</dbReference>
<dbReference type="InterPro" id="IPR036181">
    <property type="entry name" value="MIT_dom_sf"/>
</dbReference>
<organism evidence="3 4">
    <name type="scientific">Rhynchophorus ferrugineus</name>
    <name type="common">Red palm weevil</name>
    <name type="synonym">Curculio ferrugineus</name>
    <dbReference type="NCBI Taxonomy" id="354439"/>
    <lineage>
        <taxon>Eukaryota</taxon>
        <taxon>Metazoa</taxon>
        <taxon>Ecdysozoa</taxon>
        <taxon>Arthropoda</taxon>
        <taxon>Hexapoda</taxon>
        <taxon>Insecta</taxon>
        <taxon>Pterygota</taxon>
        <taxon>Neoptera</taxon>
        <taxon>Endopterygota</taxon>
        <taxon>Coleoptera</taxon>
        <taxon>Polyphaga</taxon>
        <taxon>Cucujiformia</taxon>
        <taxon>Curculionidae</taxon>
        <taxon>Dryophthorinae</taxon>
        <taxon>Rhynchophorus</taxon>
    </lineage>
</organism>
<dbReference type="InterPro" id="IPR011009">
    <property type="entry name" value="Kinase-like_dom_sf"/>
</dbReference>
<reference evidence="3" key="1">
    <citation type="submission" date="2020-08" db="EMBL/GenBank/DDBJ databases">
        <title>Genome sequencing and assembly of the red palm weevil Rhynchophorus ferrugineus.</title>
        <authorList>
            <person name="Dias G.B."/>
            <person name="Bergman C.M."/>
            <person name="Manee M."/>
        </authorList>
    </citation>
    <scope>NUCLEOTIDE SEQUENCE</scope>
    <source>
        <strain evidence="3">AA-2017</strain>
        <tissue evidence="3">Whole larva</tissue>
    </source>
</reference>
<dbReference type="Proteomes" id="UP000625711">
    <property type="component" value="Unassembled WGS sequence"/>
</dbReference>
<dbReference type="SMART" id="SM00745">
    <property type="entry name" value="MIT"/>
    <property type="match status" value="1"/>
</dbReference>
<dbReference type="SUPFAM" id="SSF116846">
    <property type="entry name" value="MIT domain"/>
    <property type="match status" value="1"/>
</dbReference>
<gene>
    <name evidence="3" type="ORF">GWI33_006832</name>
</gene>
<dbReference type="OrthoDB" id="1278353at2759"/>
<dbReference type="PANTHER" id="PTHR15508:SF8">
    <property type="entry name" value="LD24550P"/>
    <property type="match status" value="1"/>
</dbReference>
<evidence type="ECO:0000259" key="2">
    <source>
        <dbReference type="PROSITE" id="PS50195"/>
    </source>
</evidence>
<dbReference type="Pfam" id="PF04212">
    <property type="entry name" value="MIT"/>
    <property type="match status" value="1"/>
</dbReference>
<dbReference type="InterPro" id="IPR007330">
    <property type="entry name" value="MIT_dom"/>
</dbReference>
<dbReference type="InterPro" id="IPR036871">
    <property type="entry name" value="PX_dom_sf"/>
</dbReference>
<keyword evidence="4" id="KW-1185">Reference proteome</keyword>
<dbReference type="Gene3D" id="1.20.58.80">
    <property type="entry name" value="Phosphotransferase system, lactose/cellobiose-type IIA subunit"/>
    <property type="match status" value="1"/>
</dbReference>
<dbReference type="PROSITE" id="PS50011">
    <property type="entry name" value="PROTEIN_KINASE_DOM"/>
    <property type="match status" value="1"/>
</dbReference>
<protein>
    <recommendedName>
        <fullName evidence="5">Ribosomal protein S6 kinase delta-1</fullName>
    </recommendedName>
</protein>
<proteinExistence type="predicted"/>
<dbReference type="SUPFAM" id="SSF56112">
    <property type="entry name" value="Protein kinase-like (PK-like)"/>
    <property type="match status" value="1"/>
</dbReference>
<dbReference type="CDD" id="cd02677">
    <property type="entry name" value="MIT_SNX15"/>
    <property type="match status" value="1"/>
</dbReference>
<accession>A0A834IFA2</accession>
<dbReference type="GO" id="GO:0005524">
    <property type="term" value="F:ATP binding"/>
    <property type="evidence" value="ECO:0007669"/>
    <property type="project" value="InterPro"/>
</dbReference>
<dbReference type="GO" id="GO:0035091">
    <property type="term" value="F:phosphatidylinositol binding"/>
    <property type="evidence" value="ECO:0007669"/>
    <property type="project" value="InterPro"/>
</dbReference>
<dbReference type="Gene3D" id="1.10.510.10">
    <property type="entry name" value="Transferase(Phosphotransferase) domain 1"/>
    <property type="match status" value="1"/>
</dbReference>
<dbReference type="EMBL" id="JAACXV010000346">
    <property type="protein sequence ID" value="KAF7279669.1"/>
    <property type="molecule type" value="Genomic_DNA"/>
</dbReference>
<dbReference type="InterPro" id="IPR000719">
    <property type="entry name" value="Prot_kinase_dom"/>
</dbReference>
<dbReference type="PROSITE" id="PS50195">
    <property type="entry name" value="PX"/>
    <property type="match status" value="1"/>
</dbReference>
<name>A0A834IFA2_RHYFE</name>
<dbReference type="AlphaFoldDB" id="A0A834IFA2"/>
<feature type="domain" description="PX" evidence="2">
    <location>
        <begin position="1"/>
        <end position="131"/>
    </location>
</feature>